<evidence type="ECO:0000256" key="4">
    <source>
        <dbReference type="RuleBase" id="RU003718"/>
    </source>
</evidence>
<dbReference type="Gramene" id="QL02p076858:mrna">
    <property type="protein sequence ID" value="QL02p076858:mrna:CDS:1"/>
    <property type="gene ID" value="QL02p076858"/>
</dbReference>
<name>A0A7N2QZT8_QUELO</name>
<evidence type="ECO:0000313" key="6">
    <source>
        <dbReference type="EnsemblPlants" id="QL02p076858:mrna:CDS:1"/>
    </source>
</evidence>
<sequence>MGSISGDTQPHHVVLFPFMSKGHTIPLLHLARLLLQRRLTVTIFTTPANRTFISESLNDATAFILDLPFSHDVTDLPAGIESTDKLPSMSMFLSFANATKLMQPDFERALQNLPRVSFMVSDGFLWWTLESASKFNIPRFVFYGMCYYSCCVSRAVAIDRLLSGLESNNELITVPPFPWIKITRNDFEPPISEGELKGQKFEFTMETIIATLLNSYGIIFNSFYELEPLFDDYWNRECTPKAWSVGPLCLAEPPKGRTEPHNKPKWVQWLDKKLDQGSSVLYVAFGSQAEISPAQLKEIATGLEESKVNFLWVIRKCESEISDGFEERVKDRGIVVREWVDQREILMHESVQGFISHCGWNSVLESICAGVPILAWPMMADQPLNARMVVKEIKVGLRVETCDGSVRGFVKWEGLEKMVKELMEGEKGKEVRKKSKELAEMAKKAMEEGGSSKCTLDLLINETCGKMTRTGDNGV</sequence>
<comment type="similarity">
    <text evidence="1 4">Belongs to the UDP-glycosyltransferase family.</text>
</comment>
<dbReference type="RefSeq" id="XP_030953991.1">
    <property type="nucleotide sequence ID" value="XM_031098131.1"/>
</dbReference>
<dbReference type="EC" id="2.4.1.-" evidence="5"/>
<dbReference type="SUPFAM" id="SSF53756">
    <property type="entry name" value="UDP-Glycosyltransferase/glycogen phosphorylase"/>
    <property type="match status" value="1"/>
</dbReference>
<dbReference type="Pfam" id="PF00201">
    <property type="entry name" value="UDPGT"/>
    <property type="match status" value="1"/>
</dbReference>
<dbReference type="PANTHER" id="PTHR48047:SF51">
    <property type="entry name" value="GLYCOSYLTRANSFERASE"/>
    <property type="match status" value="1"/>
</dbReference>
<dbReference type="GeneID" id="115976683"/>
<evidence type="ECO:0000256" key="2">
    <source>
        <dbReference type="ARBA" id="ARBA00022676"/>
    </source>
</evidence>
<reference evidence="7" key="1">
    <citation type="journal article" date="2016" name="G3 (Bethesda)">
        <title>First Draft Assembly and Annotation of the Genome of a California Endemic Oak Quercus lobata Nee (Fagaceae).</title>
        <authorList>
            <person name="Sork V.L."/>
            <person name="Fitz-Gibbon S.T."/>
            <person name="Puiu D."/>
            <person name="Crepeau M."/>
            <person name="Gugger P.F."/>
            <person name="Sherman R."/>
            <person name="Stevens K."/>
            <person name="Langley C.H."/>
            <person name="Pellegrini M."/>
            <person name="Salzberg S.L."/>
        </authorList>
    </citation>
    <scope>NUCLEOTIDE SEQUENCE [LARGE SCALE GENOMIC DNA]</scope>
    <source>
        <strain evidence="7">cv. SW786</strain>
    </source>
</reference>
<dbReference type="AlphaFoldDB" id="A0A7N2QZT8"/>
<dbReference type="OMA" id="NARMVVD"/>
<evidence type="ECO:0000313" key="7">
    <source>
        <dbReference type="Proteomes" id="UP000594261"/>
    </source>
</evidence>
<evidence type="ECO:0000256" key="5">
    <source>
        <dbReference type="RuleBase" id="RU362057"/>
    </source>
</evidence>
<evidence type="ECO:0000256" key="3">
    <source>
        <dbReference type="ARBA" id="ARBA00022679"/>
    </source>
</evidence>
<reference evidence="6" key="2">
    <citation type="submission" date="2021-01" db="UniProtKB">
        <authorList>
            <consortium name="EnsemblPlants"/>
        </authorList>
    </citation>
    <scope>IDENTIFICATION</scope>
</reference>
<dbReference type="GO" id="GO:0035251">
    <property type="term" value="F:UDP-glucosyltransferase activity"/>
    <property type="evidence" value="ECO:0007669"/>
    <property type="project" value="TreeGrafter"/>
</dbReference>
<keyword evidence="2 4" id="KW-0328">Glycosyltransferase</keyword>
<dbReference type="Proteomes" id="UP000594261">
    <property type="component" value="Chromosome 2"/>
</dbReference>
<proteinExistence type="inferred from homology"/>
<dbReference type="InterPro" id="IPR035595">
    <property type="entry name" value="UDP_glycos_trans_CS"/>
</dbReference>
<dbReference type="Gene3D" id="3.40.50.2000">
    <property type="entry name" value="Glycogen Phosphorylase B"/>
    <property type="match status" value="2"/>
</dbReference>
<dbReference type="EnsemblPlants" id="QL02p076858:mrna">
    <property type="protein sequence ID" value="QL02p076858:mrna:CDS:1"/>
    <property type="gene ID" value="QL02p076858"/>
</dbReference>
<dbReference type="InParanoid" id="A0A7N2QZT8"/>
<dbReference type="InterPro" id="IPR002213">
    <property type="entry name" value="UDP_glucos_trans"/>
</dbReference>
<accession>A0A7N2QZT8</accession>
<evidence type="ECO:0000256" key="1">
    <source>
        <dbReference type="ARBA" id="ARBA00009995"/>
    </source>
</evidence>
<keyword evidence="3 4" id="KW-0808">Transferase</keyword>
<dbReference type="OrthoDB" id="5835829at2759"/>
<dbReference type="PANTHER" id="PTHR48047">
    <property type="entry name" value="GLYCOSYLTRANSFERASE"/>
    <property type="match status" value="1"/>
</dbReference>
<keyword evidence="7" id="KW-1185">Reference proteome</keyword>
<dbReference type="KEGG" id="qlo:115976683"/>
<dbReference type="PROSITE" id="PS00375">
    <property type="entry name" value="UDPGT"/>
    <property type="match status" value="1"/>
</dbReference>
<organism evidence="6 7">
    <name type="scientific">Quercus lobata</name>
    <name type="common">Valley oak</name>
    <dbReference type="NCBI Taxonomy" id="97700"/>
    <lineage>
        <taxon>Eukaryota</taxon>
        <taxon>Viridiplantae</taxon>
        <taxon>Streptophyta</taxon>
        <taxon>Embryophyta</taxon>
        <taxon>Tracheophyta</taxon>
        <taxon>Spermatophyta</taxon>
        <taxon>Magnoliopsida</taxon>
        <taxon>eudicotyledons</taxon>
        <taxon>Gunneridae</taxon>
        <taxon>Pentapetalae</taxon>
        <taxon>rosids</taxon>
        <taxon>fabids</taxon>
        <taxon>Fagales</taxon>
        <taxon>Fagaceae</taxon>
        <taxon>Quercus</taxon>
    </lineage>
</organism>
<gene>
    <name evidence="6" type="primary">LOC115976683</name>
</gene>
<protein>
    <recommendedName>
        <fullName evidence="5">Glycosyltransferase</fullName>
        <ecNumber evidence="5">2.4.1.-</ecNumber>
    </recommendedName>
</protein>
<dbReference type="CDD" id="cd03784">
    <property type="entry name" value="GT1_Gtf-like"/>
    <property type="match status" value="1"/>
</dbReference>
<dbReference type="FunFam" id="3.40.50.2000:FF:000107">
    <property type="entry name" value="Glycosyltransferase"/>
    <property type="match status" value="1"/>
</dbReference>
<dbReference type="FunCoup" id="A0A7N2QZT8">
    <property type="interactions" value="203"/>
</dbReference>